<evidence type="ECO:0000256" key="4">
    <source>
        <dbReference type="ARBA" id="ARBA00022691"/>
    </source>
</evidence>
<dbReference type="Pfam" id="PF05724">
    <property type="entry name" value="TPMT"/>
    <property type="match status" value="1"/>
</dbReference>
<accession>A0A3D9RVM8</accession>
<proteinExistence type="predicted"/>
<keyword evidence="6" id="KW-1185">Reference proteome</keyword>
<dbReference type="PROSITE" id="PS51585">
    <property type="entry name" value="SAM_MT_TPMT"/>
    <property type="match status" value="1"/>
</dbReference>
<dbReference type="Gene3D" id="3.40.50.150">
    <property type="entry name" value="Vaccinia Virus protein VP39"/>
    <property type="match status" value="1"/>
</dbReference>
<reference evidence="5 6" key="1">
    <citation type="submission" date="2018-08" db="EMBL/GenBank/DDBJ databases">
        <title>Genomic Encyclopedia of Type Strains, Phase III (KMG-III): the genomes of soil and plant-associated and newly described type strains.</title>
        <authorList>
            <person name="Whitman W."/>
        </authorList>
    </citation>
    <scope>NUCLEOTIDE SEQUENCE [LARGE SCALE GENOMIC DNA]</scope>
    <source>
        <strain evidence="5 6">325-5</strain>
    </source>
</reference>
<dbReference type="RefSeq" id="WP_115879419.1">
    <property type="nucleotide sequence ID" value="NZ_QTTQ01000010.1"/>
</dbReference>
<dbReference type="Proteomes" id="UP000256429">
    <property type="component" value="Unassembled WGS sequence"/>
</dbReference>
<keyword evidence="2 5" id="KW-0489">Methyltransferase</keyword>
<gene>
    <name evidence="5" type="ORF">BX611_1348</name>
</gene>
<evidence type="ECO:0000256" key="3">
    <source>
        <dbReference type="ARBA" id="ARBA00022679"/>
    </source>
</evidence>
<keyword evidence="4" id="KW-0949">S-adenosyl-L-methionine</keyword>
<evidence type="ECO:0000256" key="1">
    <source>
        <dbReference type="ARBA" id="ARBA00022553"/>
    </source>
</evidence>
<evidence type="ECO:0000313" key="5">
    <source>
        <dbReference type="EMBL" id="REE81811.1"/>
    </source>
</evidence>
<organism evidence="5 6">
    <name type="scientific">Lutibacter oceani</name>
    <dbReference type="NCBI Taxonomy" id="1853311"/>
    <lineage>
        <taxon>Bacteria</taxon>
        <taxon>Pseudomonadati</taxon>
        <taxon>Bacteroidota</taxon>
        <taxon>Flavobacteriia</taxon>
        <taxon>Flavobacteriales</taxon>
        <taxon>Flavobacteriaceae</taxon>
        <taxon>Lutibacter</taxon>
    </lineage>
</organism>
<dbReference type="PANTHER" id="PTHR32183">
    <property type="match status" value="1"/>
</dbReference>
<dbReference type="OrthoDB" id="9778208at2"/>
<keyword evidence="3 5" id="KW-0808">Transferase</keyword>
<name>A0A3D9RVM8_9FLAO</name>
<keyword evidence="1" id="KW-0597">Phosphoprotein</keyword>
<sequence length="200" mass="23807">MTYKKINNSFNREFWEHKYENNKTGWDIGFVSTPIKKYINQLNYKELRILIPGGGNSYEAEYLLNKGFKNINVLDIVAQPLNNIHTRIPEFPKNNLIHQNFFEHNNTYDLIIEQTFFCALTPELRKNYVDKMYDLLSIKGKLVGLLFDFDLTEEGPPFGGNLIEYIQLFYAKFEIKVFEKCYNSIKQRQGRELFFIFEKK</sequence>
<protein>
    <submittedName>
        <fullName evidence="5">Thiopurine S-methyltransferase</fullName>
    </submittedName>
</protein>
<dbReference type="AlphaFoldDB" id="A0A3D9RVM8"/>
<comment type="caution">
    <text evidence="5">The sequence shown here is derived from an EMBL/GenBank/DDBJ whole genome shotgun (WGS) entry which is preliminary data.</text>
</comment>
<dbReference type="GO" id="GO:0032259">
    <property type="term" value="P:methylation"/>
    <property type="evidence" value="ECO:0007669"/>
    <property type="project" value="UniProtKB-KW"/>
</dbReference>
<evidence type="ECO:0000256" key="2">
    <source>
        <dbReference type="ARBA" id="ARBA00022603"/>
    </source>
</evidence>
<dbReference type="GO" id="GO:0008757">
    <property type="term" value="F:S-adenosylmethionine-dependent methyltransferase activity"/>
    <property type="evidence" value="ECO:0007669"/>
    <property type="project" value="InterPro"/>
</dbReference>
<dbReference type="PANTHER" id="PTHR32183:SF6">
    <property type="entry name" value="CYSTEINE SULFINATE DESULFINASE_CYSTEINE DESULFURASE AND RELATED ENZYMES"/>
    <property type="match status" value="1"/>
</dbReference>
<dbReference type="EMBL" id="QTTQ01000010">
    <property type="protein sequence ID" value="REE81811.1"/>
    <property type="molecule type" value="Genomic_DNA"/>
</dbReference>
<evidence type="ECO:0000313" key="6">
    <source>
        <dbReference type="Proteomes" id="UP000256429"/>
    </source>
</evidence>
<dbReference type="SUPFAM" id="SSF53335">
    <property type="entry name" value="S-adenosyl-L-methionine-dependent methyltransferases"/>
    <property type="match status" value="1"/>
</dbReference>
<dbReference type="InterPro" id="IPR029063">
    <property type="entry name" value="SAM-dependent_MTases_sf"/>
</dbReference>
<dbReference type="InterPro" id="IPR008854">
    <property type="entry name" value="TPMT"/>
</dbReference>